<keyword evidence="7 13" id="KW-0808">Transferase</keyword>
<evidence type="ECO:0000313" key="15">
    <source>
        <dbReference type="Proteomes" id="UP001385499"/>
    </source>
</evidence>
<keyword evidence="15" id="KW-1185">Reference proteome</keyword>
<keyword evidence="5 13" id="KW-0444">Lipid biosynthesis</keyword>
<protein>
    <recommendedName>
        <fullName evidence="4 13">Tetraacyldisaccharide 4'-kinase</fullName>
        <ecNumber evidence="3 13">2.7.1.130</ecNumber>
    </recommendedName>
    <alternativeName>
        <fullName evidence="12 13">Lipid A 4'-kinase</fullName>
    </alternativeName>
</protein>
<keyword evidence="11 13" id="KW-0443">Lipid metabolism</keyword>
<dbReference type="InterPro" id="IPR027417">
    <property type="entry name" value="P-loop_NTPase"/>
</dbReference>
<dbReference type="HAMAP" id="MF_00409">
    <property type="entry name" value="LpxK"/>
    <property type="match status" value="1"/>
</dbReference>
<evidence type="ECO:0000256" key="13">
    <source>
        <dbReference type="HAMAP-Rule" id="MF_00409"/>
    </source>
</evidence>
<evidence type="ECO:0000256" key="7">
    <source>
        <dbReference type="ARBA" id="ARBA00022679"/>
    </source>
</evidence>
<dbReference type="Proteomes" id="UP001385499">
    <property type="component" value="Unassembled WGS sequence"/>
</dbReference>
<gene>
    <name evidence="13 14" type="primary">lpxK</name>
    <name evidence="14" type="ORF">V6575_05485</name>
</gene>
<evidence type="ECO:0000256" key="3">
    <source>
        <dbReference type="ARBA" id="ARBA00012071"/>
    </source>
</evidence>
<sequence length="342" mass="36866">MNKAPDFWWRQGWSWQSALLALPGLLYGRTSGRRMLQKPLGKSSLPVICIGNFVLGGVGKTPFALALADRLKDEGFSPGFILRGYGGSATGPLLVDLDQHDASVVGDEALLLAQEAPTVVSADRVQGAKHAEQSEIDILIMDDGFQNPALAKDLSIALVDAVTGLGNGKCLPAGPLRAPMAAQIVMTDVLILVGEGDAADETVHLAARKGLPILHAHLKPEIQPELRDKPLLAFAGIGRPGKFFQTLEKEGLEIAQTRAFPDHHSFQVSEVEELLKVAEAEGLQLVTTSKDMARLKTAGPEIFRWLAARSEVLAVSMEIEGEEQLFSIIRDKLRSRAFDAQG</sequence>
<evidence type="ECO:0000256" key="5">
    <source>
        <dbReference type="ARBA" id="ARBA00022516"/>
    </source>
</evidence>
<dbReference type="PANTHER" id="PTHR42724:SF1">
    <property type="entry name" value="TETRAACYLDISACCHARIDE 4'-KINASE, MITOCHONDRIAL-RELATED"/>
    <property type="match status" value="1"/>
</dbReference>
<evidence type="ECO:0000256" key="6">
    <source>
        <dbReference type="ARBA" id="ARBA00022556"/>
    </source>
</evidence>
<organism evidence="14 15">
    <name type="scientific">Roseibium algae</name>
    <dbReference type="NCBI Taxonomy" id="3123038"/>
    <lineage>
        <taxon>Bacteria</taxon>
        <taxon>Pseudomonadati</taxon>
        <taxon>Pseudomonadota</taxon>
        <taxon>Alphaproteobacteria</taxon>
        <taxon>Hyphomicrobiales</taxon>
        <taxon>Stappiaceae</taxon>
        <taxon>Roseibium</taxon>
    </lineage>
</organism>
<evidence type="ECO:0000256" key="2">
    <source>
        <dbReference type="ARBA" id="ARBA00004870"/>
    </source>
</evidence>
<evidence type="ECO:0000256" key="4">
    <source>
        <dbReference type="ARBA" id="ARBA00016436"/>
    </source>
</evidence>
<comment type="similarity">
    <text evidence="13">Belongs to the LpxK family.</text>
</comment>
<accession>A0ABU8THD6</accession>
<keyword evidence="9 13" id="KW-0418">Kinase</keyword>
<keyword evidence="8 13" id="KW-0547">Nucleotide-binding</keyword>
<dbReference type="Pfam" id="PF02606">
    <property type="entry name" value="LpxK"/>
    <property type="match status" value="1"/>
</dbReference>
<comment type="catalytic activity">
    <reaction evidence="13">
        <text>a lipid A disaccharide + ATP = a lipid IVA + ADP + H(+)</text>
        <dbReference type="Rhea" id="RHEA:67840"/>
        <dbReference type="ChEBI" id="CHEBI:15378"/>
        <dbReference type="ChEBI" id="CHEBI:30616"/>
        <dbReference type="ChEBI" id="CHEBI:176343"/>
        <dbReference type="ChEBI" id="CHEBI:176425"/>
        <dbReference type="ChEBI" id="CHEBI:456216"/>
        <dbReference type="EC" id="2.7.1.130"/>
    </reaction>
</comment>
<dbReference type="GO" id="GO:0009029">
    <property type="term" value="F:lipid-A 4'-kinase activity"/>
    <property type="evidence" value="ECO:0007669"/>
    <property type="project" value="UniProtKB-EC"/>
</dbReference>
<dbReference type="EMBL" id="JBAKIA010000002">
    <property type="protein sequence ID" value="MEJ8473531.1"/>
    <property type="molecule type" value="Genomic_DNA"/>
</dbReference>
<evidence type="ECO:0000256" key="9">
    <source>
        <dbReference type="ARBA" id="ARBA00022777"/>
    </source>
</evidence>
<evidence type="ECO:0000256" key="12">
    <source>
        <dbReference type="ARBA" id="ARBA00029757"/>
    </source>
</evidence>
<evidence type="ECO:0000256" key="1">
    <source>
        <dbReference type="ARBA" id="ARBA00002274"/>
    </source>
</evidence>
<keyword evidence="6 13" id="KW-0441">Lipid A biosynthesis</keyword>
<comment type="caution">
    <text evidence="14">The sequence shown here is derived from an EMBL/GenBank/DDBJ whole genome shotgun (WGS) entry which is preliminary data.</text>
</comment>
<dbReference type="NCBIfam" id="TIGR00682">
    <property type="entry name" value="lpxK"/>
    <property type="match status" value="1"/>
</dbReference>
<dbReference type="SUPFAM" id="SSF52540">
    <property type="entry name" value="P-loop containing nucleoside triphosphate hydrolases"/>
    <property type="match status" value="1"/>
</dbReference>
<comment type="function">
    <text evidence="1 13">Transfers the gamma-phosphate of ATP to the 4'-position of a tetraacyldisaccharide 1-phosphate intermediate (termed DS-1-P) to form tetraacyldisaccharide 1,4'-bis-phosphate (lipid IVA).</text>
</comment>
<dbReference type="EC" id="2.7.1.130" evidence="3 13"/>
<evidence type="ECO:0000256" key="8">
    <source>
        <dbReference type="ARBA" id="ARBA00022741"/>
    </source>
</evidence>
<name>A0ABU8THD6_9HYPH</name>
<dbReference type="RefSeq" id="WP_340273130.1">
    <property type="nucleotide sequence ID" value="NZ_JBAKIA010000002.1"/>
</dbReference>
<feature type="binding site" evidence="13">
    <location>
        <begin position="54"/>
        <end position="61"/>
    </location>
    <ligand>
        <name>ATP</name>
        <dbReference type="ChEBI" id="CHEBI:30616"/>
    </ligand>
</feature>
<dbReference type="InterPro" id="IPR003758">
    <property type="entry name" value="LpxK"/>
</dbReference>
<evidence type="ECO:0000313" key="14">
    <source>
        <dbReference type="EMBL" id="MEJ8473531.1"/>
    </source>
</evidence>
<evidence type="ECO:0000256" key="10">
    <source>
        <dbReference type="ARBA" id="ARBA00022840"/>
    </source>
</evidence>
<evidence type="ECO:0000256" key="11">
    <source>
        <dbReference type="ARBA" id="ARBA00023098"/>
    </source>
</evidence>
<comment type="pathway">
    <text evidence="2 13">Glycolipid biosynthesis; lipid IV(A) biosynthesis; lipid IV(A) from (3R)-3-hydroxytetradecanoyl-[acyl-carrier-protein] and UDP-N-acetyl-alpha-D-glucosamine: step 6/6.</text>
</comment>
<keyword evidence="10 13" id="KW-0067">ATP-binding</keyword>
<dbReference type="PANTHER" id="PTHR42724">
    <property type="entry name" value="TETRAACYLDISACCHARIDE 4'-KINASE"/>
    <property type="match status" value="1"/>
</dbReference>
<reference evidence="14 15" key="1">
    <citation type="submission" date="2024-02" db="EMBL/GenBank/DDBJ databases">
        <title>Roseibium algae sp. nov., isolated from marine alga (Grateloupia sp.), showing potential in myo-inositol conversion.</title>
        <authorList>
            <person name="Wang Y."/>
        </authorList>
    </citation>
    <scope>NUCLEOTIDE SEQUENCE [LARGE SCALE GENOMIC DNA]</scope>
    <source>
        <strain evidence="14 15">H3510</strain>
    </source>
</reference>
<proteinExistence type="inferred from homology"/>